<name>A0A147KCJ5_9BACI</name>
<dbReference type="PROSITE" id="PS00552">
    <property type="entry name" value="HTH_MERR_1"/>
    <property type="match status" value="1"/>
</dbReference>
<dbReference type="Gene3D" id="3.20.80.10">
    <property type="entry name" value="Regulatory factor, effector binding domain"/>
    <property type="match status" value="1"/>
</dbReference>
<dbReference type="GO" id="GO:0003700">
    <property type="term" value="F:DNA-binding transcription factor activity"/>
    <property type="evidence" value="ECO:0007669"/>
    <property type="project" value="InterPro"/>
</dbReference>
<proteinExistence type="predicted"/>
<dbReference type="PANTHER" id="PTHR30204">
    <property type="entry name" value="REDOX-CYCLING DRUG-SENSING TRANSCRIPTIONAL ACTIVATOR SOXR"/>
    <property type="match status" value="1"/>
</dbReference>
<evidence type="ECO:0000256" key="2">
    <source>
        <dbReference type="ARBA" id="ARBA00023015"/>
    </source>
</evidence>
<dbReference type="InterPro" id="IPR029442">
    <property type="entry name" value="GyrI-like"/>
</dbReference>
<dbReference type="InterPro" id="IPR047057">
    <property type="entry name" value="MerR_fam"/>
</dbReference>
<dbReference type="SMART" id="SM00422">
    <property type="entry name" value="HTH_MERR"/>
    <property type="match status" value="1"/>
</dbReference>
<dbReference type="InterPro" id="IPR009061">
    <property type="entry name" value="DNA-bd_dom_put_sf"/>
</dbReference>
<protein>
    <recommendedName>
        <fullName evidence="5">HTH merR-type domain-containing protein</fullName>
    </recommendedName>
</protein>
<dbReference type="PANTHER" id="PTHR30204:SF69">
    <property type="entry name" value="MERR-FAMILY TRANSCRIPTIONAL REGULATOR"/>
    <property type="match status" value="1"/>
</dbReference>
<dbReference type="AlphaFoldDB" id="A0A147KCJ5"/>
<evidence type="ECO:0000256" key="3">
    <source>
        <dbReference type="ARBA" id="ARBA00023125"/>
    </source>
</evidence>
<feature type="domain" description="HTH merR-type" evidence="5">
    <location>
        <begin position="1"/>
        <end position="71"/>
    </location>
</feature>
<evidence type="ECO:0000256" key="1">
    <source>
        <dbReference type="ARBA" id="ARBA00022491"/>
    </source>
</evidence>
<evidence type="ECO:0000313" key="7">
    <source>
        <dbReference type="Proteomes" id="UP000074108"/>
    </source>
</evidence>
<accession>A0A147KCJ5</accession>
<keyword evidence="1" id="KW-0678">Repressor</keyword>
<dbReference type="RefSeq" id="WP_059349954.1">
    <property type="nucleotide sequence ID" value="NZ_LDYG01000001.1"/>
</dbReference>
<dbReference type="Gene3D" id="1.10.1660.10">
    <property type="match status" value="1"/>
</dbReference>
<dbReference type="Pfam" id="PF06445">
    <property type="entry name" value="GyrI-like"/>
    <property type="match status" value="1"/>
</dbReference>
<gene>
    <name evidence="6" type="ORF">Q75_00395</name>
</gene>
<organism evidence="6 7">
    <name type="scientific">Bacillus coahuilensis p1.1.43</name>
    <dbReference type="NCBI Taxonomy" id="1150625"/>
    <lineage>
        <taxon>Bacteria</taxon>
        <taxon>Bacillati</taxon>
        <taxon>Bacillota</taxon>
        <taxon>Bacilli</taxon>
        <taxon>Bacillales</taxon>
        <taxon>Bacillaceae</taxon>
        <taxon>Bacillus</taxon>
    </lineage>
</organism>
<keyword evidence="2" id="KW-0805">Transcription regulation</keyword>
<dbReference type="SUPFAM" id="SSF46955">
    <property type="entry name" value="Putative DNA-binding domain"/>
    <property type="match status" value="1"/>
</dbReference>
<dbReference type="GO" id="GO:0003677">
    <property type="term" value="F:DNA binding"/>
    <property type="evidence" value="ECO:0007669"/>
    <property type="project" value="UniProtKB-KW"/>
</dbReference>
<dbReference type="STRING" id="1150625.Q75_00395"/>
<evidence type="ECO:0000259" key="5">
    <source>
        <dbReference type="PROSITE" id="PS50937"/>
    </source>
</evidence>
<sequence length="266" mass="30925">MYKIGEFSKITSLTVKTLHYYDDEGILKPAERQKDTGYRYYNEKDFKKAQLIRLLRAMDFSIAEIKDVMGQYEEDMDVSYFIREKRQILEGKIQSYRAIQKKMDAYLTPEEKGEIRVKHEIIEKTTDQQLIAALRFNGKYEDTGTYIGKLFKAVKMKAMGKPFSLYYDDEFKDFGADIEVCLPVKSEVKGNDITTRTLASEKVISTIHIGPYETIHLAYKALTDYANEHGIEYETPFREIYIKAPGMILKGNPNKYETEVQFVVKA</sequence>
<evidence type="ECO:0000256" key="4">
    <source>
        <dbReference type="ARBA" id="ARBA00023163"/>
    </source>
</evidence>
<reference evidence="6 7" key="1">
    <citation type="journal article" date="2016" name="Front. Microbiol.">
        <title>Microevolution Analysis of Bacillus coahuilensis Unveils Differences in Phosphorus Acquisition Strategies and Their Regulation.</title>
        <authorList>
            <person name="Gomez-Lunar Z."/>
            <person name="Hernandez-Gonzalez I."/>
            <person name="Rodriguez-Torres M.D."/>
            <person name="Souza V."/>
            <person name="Olmedo-Alvarez G."/>
        </authorList>
    </citation>
    <scope>NUCLEOTIDE SEQUENCE [LARGE SCALE GENOMIC DNA]</scope>
    <source>
        <strain evidence="7">p1.1.43</strain>
    </source>
</reference>
<dbReference type="Pfam" id="PF13411">
    <property type="entry name" value="MerR_1"/>
    <property type="match status" value="1"/>
</dbReference>
<dbReference type="PROSITE" id="PS50937">
    <property type="entry name" value="HTH_MERR_2"/>
    <property type="match status" value="1"/>
</dbReference>
<evidence type="ECO:0000313" key="6">
    <source>
        <dbReference type="EMBL" id="KUP09418.1"/>
    </source>
</evidence>
<dbReference type="OrthoDB" id="9773308at2"/>
<keyword evidence="3" id="KW-0238">DNA-binding</keyword>
<dbReference type="InterPro" id="IPR000551">
    <property type="entry name" value="MerR-type_HTH_dom"/>
</dbReference>
<dbReference type="PATRIC" id="fig|1150625.3.peg.82"/>
<keyword evidence="7" id="KW-1185">Reference proteome</keyword>
<dbReference type="SMART" id="SM00871">
    <property type="entry name" value="AraC_E_bind"/>
    <property type="match status" value="1"/>
</dbReference>
<keyword evidence="4" id="KW-0804">Transcription</keyword>
<dbReference type="SUPFAM" id="SSF55136">
    <property type="entry name" value="Probable bacterial effector-binding domain"/>
    <property type="match status" value="1"/>
</dbReference>
<dbReference type="InterPro" id="IPR010499">
    <property type="entry name" value="AraC_E-bd"/>
</dbReference>
<comment type="caution">
    <text evidence="6">The sequence shown here is derived from an EMBL/GenBank/DDBJ whole genome shotgun (WGS) entry which is preliminary data.</text>
</comment>
<dbReference type="InterPro" id="IPR011256">
    <property type="entry name" value="Reg_factor_effector_dom_sf"/>
</dbReference>
<dbReference type="Proteomes" id="UP000074108">
    <property type="component" value="Unassembled WGS sequence"/>
</dbReference>
<dbReference type="EMBL" id="LDYG01000001">
    <property type="protein sequence ID" value="KUP09418.1"/>
    <property type="molecule type" value="Genomic_DNA"/>
</dbReference>